<comment type="caution">
    <text evidence="1">The sequence shown here is derived from an EMBL/GenBank/DDBJ whole genome shotgun (WGS) entry which is preliminary data.</text>
</comment>
<sequence length="80" mass="9406">MNPQECSRYIKCSASICPLDDKMEFRTFYEEDPICKIKPKELQGILGKKLEKQYKKYVKTNLDRGATFVPWKEVAKKLCL</sequence>
<name>A0A0F9TDA6_9ZZZZ</name>
<gene>
    <name evidence="1" type="ORF">LCGC14_0407070</name>
</gene>
<dbReference type="AlphaFoldDB" id="A0A0F9TDA6"/>
<reference evidence="1" key="1">
    <citation type="journal article" date="2015" name="Nature">
        <title>Complex archaea that bridge the gap between prokaryotes and eukaryotes.</title>
        <authorList>
            <person name="Spang A."/>
            <person name="Saw J.H."/>
            <person name="Jorgensen S.L."/>
            <person name="Zaremba-Niedzwiedzka K."/>
            <person name="Martijn J."/>
            <person name="Lind A.E."/>
            <person name="van Eijk R."/>
            <person name="Schleper C."/>
            <person name="Guy L."/>
            <person name="Ettema T.J."/>
        </authorList>
    </citation>
    <scope>NUCLEOTIDE SEQUENCE</scope>
</reference>
<protein>
    <submittedName>
        <fullName evidence="1">Uncharacterized protein</fullName>
    </submittedName>
</protein>
<organism evidence="1">
    <name type="scientific">marine sediment metagenome</name>
    <dbReference type="NCBI Taxonomy" id="412755"/>
    <lineage>
        <taxon>unclassified sequences</taxon>
        <taxon>metagenomes</taxon>
        <taxon>ecological metagenomes</taxon>
    </lineage>
</organism>
<dbReference type="EMBL" id="LAZR01000354">
    <property type="protein sequence ID" value="KKN72852.1"/>
    <property type="molecule type" value="Genomic_DNA"/>
</dbReference>
<accession>A0A0F9TDA6</accession>
<evidence type="ECO:0000313" key="1">
    <source>
        <dbReference type="EMBL" id="KKN72852.1"/>
    </source>
</evidence>
<proteinExistence type="predicted"/>